<reference evidence="1 2" key="1">
    <citation type="journal article" date="2015" name="Genome Announc.">
        <title>Expanding the biotechnology potential of lactobacilli through comparative genomics of 213 strains and associated genera.</title>
        <authorList>
            <person name="Sun Z."/>
            <person name="Harris H.M."/>
            <person name="McCann A."/>
            <person name="Guo C."/>
            <person name="Argimon S."/>
            <person name="Zhang W."/>
            <person name="Yang X."/>
            <person name="Jeffery I.B."/>
            <person name="Cooney J.C."/>
            <person name="Kagawa T.F."/>
            <person name="Liu W."/>
            <person name="Song Y."/>
            <person name="Salvetti E."/>
            <person name="Wrobel A."/>
            <person name="Rasinkangas P."/>
            <person name="Parkhill J."/>
            <person name="Rea M.C."/>
            <person name="O'Sullivan O."/>
            <person name="Ritari J."/>
            <person name="Douillard F.P."/>
            <person name="Paul Ross R."/>
            <person name="Yang R."/>
            <person name="Briner A.E."/>
            <person name="Felis G.E."/>
            <person name="de Vos W.M."/>
            <person name="Barrangou R."/>
            <person name="Klaenhammer T.R."/>
            <person name="Caufield P.W."/>
            <person name="Cui Y."/>
            <person name="Zhang H."/>
            <person name="O'Toole P.W."/>
        </authorList>
    </citation>
    <scope>NUCLEOTIDE SEQUENCE [LARGE SCALE GENOMIC DNA]</scope>
    <source>
        <strain evidence="1 2">ATCC 27304</strain>
    </source>
</reference>
<dbReference type="PATRIC" id="fig|1618.3.peg.1795"/>
<proteinExistence type="predicted"/>
<name>A0A0R2FTL5_9LACO</name>
<evidence type="ECO:0000313" key="1">
    <source>
        <dbReference type="EMBL" id="KRN31640.1"/>
    </source>
</evidence>
<dbReference type="AlphaFoldDB" id="A0A0R2FTL5"/>
<comment type="caution">
    <text evidence="1">The sequence shown here is derived from an EMBL/GenBank/DDBJ whole genome shotgun (WGS) entry which is preliminary data.</text>
</comment>
<accession>A0A0R2FTL5</accession>
<sequence length="72" mass="7655">MEINATNISYALNAGVTDSVSVTLHGSDSNGTYFDGTVKVLSEDLEENKTFGGATQDELIVLAKSKLKGFIK</sequence>
<dbReference type="EMBL" id="JQAR01000004">
    <property type="protein sequence ID" value="KRN31640.1"/>
    <property type="molecule type" value="Genomic_DNA"/>
</dbReference>
<gene>
    <name evidence="1" type="ORF">IV36_GL001764</name>
</gene>
<dbReference type="STRING" id="1618.IV36_GL001764"/>
<dbReference type="Proteomes" id="UP000051727">
    <property type="component" value="Unassembled WGS sequence"/>
</dbReference>
<evidence type="ECO:0000313" key="2">
    <source>
        <dbReference type="Proteomes" id="UP000051727"/>
    </source>
</evidence>
<organism evidence="1 2">
    <name type="scientific">Liquorilactobacillus mali</name>
    <dbReference type="NCBI Taxonomy" id="1618"/>
    <lineage>
        <taxon>Bacteria</taxon>
        <taxon>Bacillati</taxon>
        <taxon>Bacillota</taxon>
        <taxon>Bacilli</taxon>
        <taxon>Lactobacillales</taxon>
        <taxon>Lactobacillaceae</taxon>
        <taxon>Liquorilactobacillus</taxon>
    </lineage>
</organism>
<protein>
    <submittedName>
        <fullName evidence="1">Uncharacterized protein</fullName>
    </submittedName>
</protein>